<gene>
    <name evidence="6" type="ORF">US67_C0022G0002</name>
</gene>
<evidence type="ECO:0000256" key="1">
    <source>
        <dbReference type="ARBA" id="ARBA00004167"/>
    </source>
</evidence>
<dbReference type="InterPro" id="IPR007343">
    <property type="entry name" value="Uncharacterised_pept_Zn_put"/>
</dbReference>
<accession>A0A0G0I2Q8</accession>
<keyword evidence="2 5" id="KW-0812">Transmembrane</keyword>
<dbReference type="PANTHER" id="PTHR30168">
    <property type="entry name" value="PUTATIVE MEMBRANE PROTEIN YPFJ"/>
    <property type="match status" value="1"/>
</dbReference>
<evidence type="ECO:0000256" key="4">
    <source>
        <dbReference type="ARBA" id="ARBA00023136"/>
    </source>
</evidence>
<dbReference type="GO" id="GO:0016020">
    <property type="term" value="C:membrane"/>
    <property type="evidence" value="ECO:0007669"/>
    <property type="project" value="UniProtKB-SubCell"/>
</dbReference>
<dbReference type="PANTHER" id="PTHR30168:SF0">
    <property type="entry name" value="INNER MEMBRANE PROTEIN"/>
    <property type="match status" value="1"/>
</dbReference>
<evidence type="ECO:0000313" key="6">
    <source>
        <dbReference type="EMBL" id="KKQ48857.1"/>
    </source>
</evidence>
<comment type="subcellular location">
    <subcellularLocation>
        <location evidence="1">Membrane</location>
        <topology evidence="1">Single-pass membrane protein</topology>
    </subcellularLocation>
</comment>
<feature type="transmembrane region" description="Helical" evidence="5">
    <location>
        <begin position="21"/>
        <end position="41"/>
    </location>
</feature>
<keyword evidence="4 5" id="KW-0472">Membrane</keyword>
<dbReference type="PATRIC" id="fig|1618592.3.peg.426"/>
<sequence length="282" mass="30998">MADWGKISSRGNVEDRRSMGPAVVGGISITGVILYMLVNYLTNGQVNIPLDELESIPVDQQQSQNTEIFDGEDDYEVFASTVLGSNNDMWVNILKNENKSYTPPKLVLFREATESGCGTATSQIGPHYCTLDHTIYLDETFFDKLVDQYGAKGGDVAEAYIISHEVGHHAQSELGITDVVMEKMQQNGNDANELSVKLELQADCFSGLWANSIRDIGVLSPGEISEAMDAAATVGDDRIQEKANGRINPENWTHGSSEQRVFWFTKGYESGSLSSCDTFSQF</sequence>
<dbReference type="Proteomes" id="UP000034366">
    <property type="component" value="Unassembled WGS sequence"/>
</dbReference>
<comment type="caution">
    <text evidence="6">The sequence shown here is derived from an EMBL/GenBank/DDBJ whole genome shotgun (WGS) entry which is preliminary data.</text>
</comment>
<dbReference type="EMBL" id="LBTW01000022">
    <property type="protein sequence ID" value="KKQ48857.1"/>
    <property type="molecule type" value="Genomic_DNA"/>
</dbReference>
<keyword evidence="3 5" id="KW-1133">Transmembrane helix</keyword>
<evidence type="ECO:0000256" key="2">
    <source>
        <dbReference type="ARBA" id="ARBA00022692"/>
    </source>
</evidence>
<evidence type="ECO:0008006" key="8">
    <source>
        <dbReference type="Google" id="ProtNLM"/>
    </source>
</evidence>
<protein>
    <recommendedName>
        <fullName evidence="8">Metalloprotease</fullName>
    </recommendedName>
</protein>
<evidence type="ECO:0000256" key="5">
    <source>
        <dbReference type="SAM" id="Phobius"/>
    </source>
</evidence>
<dbReference type="Pfam" id="PF04228">
    <property type="entry name" value="Zn_peptidase"/>
    <property type="match status" value="1"/>
</dbReference>
<organism evidence="6 7">
    <name type="scientific">Candidatus Woesebacteria bacterium GW2011_GWD1_38_10</name>
    <dbReference type="NCBI Taxonomy" id="1618592"/>
    <lineage>
        <taxon>Bacteria</taxon>
        <taxon>Candidatus Woeseibacteriota</taxon>
    </lineage>
</organism>
<evidence type="ECO:0000256" key="3">
    <source>
        <dbReference type="ARBA" id="ARBA00022989"/>
    </source>
</evidence>
<name>A0A0G0I2Q8_9BACT</name>
<reference evidence="6 7" key="1">
    <citation type="journal article" date="2015" name="Nature">
        <title>rRNA introns, odd ribosomes, and small enigmatic genomes across a large radiation of phyla.</title>
        <authorList>
            <person name="Brown C.T."/>
            <person name="Hug L.A."/>
            <person name="Thomas B.C."/>
            <person name="Sharon I."/>
            <person name="Castelle C.J."/>
            <person name="Singh A."/>
            <person name="Wilkins M.J."/>
            <person name="Williams K.H."/>
            <person name="Banfield J.F."/>
        </authorList>
    </citation>
    <scope>NUCLEOTIDE SEQUENCE [LARGE SCALE GENOMIC DNA]</scope>
</reference>
<evidence type="ECO:0000313" key="7">
    <source>
        <dbReference type="Proteomes" id="UP000034366"/>
    </source>
</evidence>
<proteinExistence type="predicted"/>
<dbReference type="AlphaFoldDB" id="A0A0G0I2Q8"/>